<gene>
    <name evidence="2" type="ORF">F9B16_15125</name>
</gene>
<evidence type="ECO:0000313" key="3">
    <source>
        <dbReference type="Proteomes" id="UP000483004"/>
    </source>
</evidence>
<name>A0A6L3VZS0_9ACTN</name>
<evidence type="ECO:0000313" key="2">
    <source>
        <dbReference type="EMBL" id="KAB2381849.1"/>
    </source>
</evidence>
<dbReference type="EMBL" id="WBMR01000035">
    <property type="protein sequence ID" value="KAB2381849.1"/>
    <property type="molecule type" value="Genomic_DNA"/>
</dbReference>
<dbReference type="OrthoDB" id="10016662at2"/>
<accession>A0A6L3VZS0</accession>
<proteinExistence type="predicted"/>
<feature type="transmembrane region" description="Helical" evidence="1">
    <location>
        <begin position="55"/>
        <end position="79"/>
    </location>
</feature>
<dbReference type="AlphaFoldDB" id="A0A6L3VZS0"/>
<evidence type="ECO:0000256" key="1">
    <source>
        <dbReference type="SAM" id="Phobius"/>
    </source>
</evidence>
<keyword evidence="3" id="KW-1185">Reference proteome</keyword>
<keyword evidence="1" id="KW-0812">Transmembrane</keyword>
<feature type="transmembrane region" description="Helical" evidence="1">
    <location>
        <begin position="21"/>
        <end position="43"/>
    </location>
</feature>
<comment type="caution">
    <text evidence="2">The sequence shown here is derived from an EMBL/GenBank/DDBJ whole genome shotgun (WGS) entry which is preliminary data.</text>
</comment>
<protein>
    <submittedName>
        <fullName evidence="2">DUF3810 domain-containing protein</fullName>
    </submittedName>
</protein>
<dbReference type="RefSeq" id="WP_151540697.1">
    <property type="nucleotide sequence ID" value="NZ_WBMR01000035.1"/>
</dbReference>
<dbReference type="Proteomes" id="UP000483004">
    <property type="component" value="Unassembled WGS sequence"/>
</dbReference>
<keyword evidence="1" id="KW-1133">Transmembrane helix</keyword>
<organism evidence="2 3">
    <name type="scientific">Actinomadura montaniterrae</name>
    <dbReference type="NCBI Taxonomy" id="1803903"/>
    <lineage>
        <taxon>Bacteria</taxon>
        <taxon>Bacillati</taxon>
        <taxon>Actinomycetota</taxon>
        <taxon>Actinomycetes</taxon>
        <taxon>Streptosporangiales</taxon>
        <taxon>Thermomonosporaceae</taxon>
        <taxon>Actinomadura</taxon>
    </lineage>
</organism>
<reference evidence="2 3" key="1">
    <citation type="submission" date="2019-09" db="EMBL/GenBank/DDBJ databases">
        <title>Actinomadura physcomitrii sp. nov., a novel actinomycete isolated from moss [Physcomitrium sphaericum (Ludw) Fuernr].</title>
        <authorList>
            <person name="Liu C."/>
            <person name="Zhuang X."/>
        </authorList>
    </citation>
    <scope>NUCLEOTIDE SEQUENCE [LARGE SCALE GENOMIC DNA]</scope>
    <source>
        <strain evidence="2 3">CYP1-1B</strain>
    </source>
</reference>
<feature type="transmembrane region" description="Helical" evidence="1">
    <location>
        <begin position="91"/>
        <end position="110"/>
    </location>
</feature>
<sequence length="113" mass="11968">MVPDDPALAGAPSGGRVTSRLIVGLTAWWLAFPIAFWAGSVLFDNDVYVDSFRDWVGRVLLILAIGGALLSPIAGIAVSLVGRRRGACAQFAMMAALSFGGFFYLLYALLTAD</sequence>
<keyword evidence="1" id="KW-0472">Membrane</keyword>